<evidence type="ECO:0000313" key="2">
    <source>
        <dbReference type="EMBL" id="RCW39740.1"/>
    </source>
</evidence>
<reference evidence="2 3" key="1">
    <citation type="submission" date="2018-07" db="EMBL/GenBank/DDBJ databases">
        <title>Genomic Encyclopedia of Type Strains, Phase III (KMG-III): the genomes of soil and plant-associated and newly described type strains.</title>
        <authorList>
            <person name="Whitman W."/>
        </authorList>
    </citation>
    <scope>NUCLEOTIDE SEQUENCE [LARGE SCALE GENOMIC DNA]</scope>
    <source>
        <strain evidence="2 3">CECT 7506</strain>
    </source>
</reference>
<feature type="signal peptide" evidence="1">
    <location>
        <begin position="1"/>
        <end position="22"/>
    </location>
</feature>
<comment type="caution">
    <text evidence="2">The sequence shown here is derived from an EMBL/GenBank/DDBJ whole genome shotgun (WGS) entry which is preliminary data.</text>
</comment>
<dbReference type="RefSeq" id="WP_114384329.1">
    <property type="nucleotide sequence ID" value="NZ_QPJD01000053.1"/>
</dbReference>
<dbReference type="AlphaFoldDB" id="A0A368VHD6"/>
<evidence type="ECO:0008006" key="4">
    <source>
        <dbReference type="Google" id="ProtNLM"/>
    </source>
</evidence>
<organism evidence="2 3">
    <name type="scientific">Paenibacillus prosopidis</name>
    <dbReference type="NCBI Taxonomy" id="630520"/>
    <lineage>
        <taxon>Bacteria</taxon>
        <taxon>Bacillati</taxon>
        <taxon>Bacillota</taxon>
        <taxon>Bacilli</taxon>
        <taxon>Bacillales</taxon>
        <taxon>Paenibacillaceae</taxon>
        <taxon>Paenibacillus</taxon>
    </lineage>
</organism>
<feature type="chain" id="PRO_5016647824" description="Carboxypeptidase family protein" evidence="1">
    <location>
        <begin position="23"/>
        <end position="212"/>
    </location>
</feature>
<dbReference type="OrthoDB" id="2375752at2"/>
<evidence type="ECO:0000256" key="1">
    <source>
        <dbReference type="SAM" id="SignalP"/>
    </source>
</evidence>
<proteinExistence type="predicted"/>
<dbReference type="Proteomes" id="UP000252415">
    <property type="component" value="Unassembled WGS sequence"/>
</dbReference>
<keyword evidence="3" id="KW-1185">Reference proteome</keyword>
<gene>
    <name evidence="2" type="ORF">DFP97_1536</name>
</gene>
<dbReference type="EMBL" id="QPJD01000053">
    <property type="protein sequence ID" value="RCW39740.1"/>
    <property type="molecule type" value="Genomic_DNA"/>
</dbReference>
<keyword evidence="1" id="KW-0732">Signal</keyword>
<name>A0A368VHD6_9BACL</name>
<sequence>MKRKLYVMLVICLLVSAYTAFADSSPTNSLSLGNIEASPTRDRVEAIMHFKVSSVLDGYGTKKKPFNDESFNPIPNARLIIIDCKGKIAANGLTDSKGEWRIKINTPIDPHFPTKNMGVVTVITVADGFNEFIKFNVPVNEHGDGTGKAVVVLRPVKPDVRNEPSFNAEFHRFTVFDMLDYYAKQVGLVKQQQIQGAEGFGMVDMPWSATLR</sequence>
<accession>A0A368VHD6</accession>
<protein>
    <recommendedName>
        <fullName evidence="4">Carboxypeptidase family protein</fullName>
    </recommendedName>
</protein>
<evidence type="ECO:0000313" key="3">
    <source>
        <dbReference type="Proteomes" id="UP000252415"/>
    </source>
</evidence>